<keyword evidence="2" id="KW-1185">Reference proteome</keyword>
<dbReference type="EMBL" id="JANAWD010000105">
    <property type="protein sequence ID" value="KAJ3486983.1"/>
    <property type="molecule type" value="Genomic_DNA"/>
</dbReference>
<sequence length="383" mass="43555">MVQKITIRCYGGVNVDLPDCTEIHTSLFAVLHHFQNLSSIEACSVNFTTEIITQIFALANLRKLHLEWCRTDSSILALRVDPRSRVVELSYTEVELEGNQQVGPTGDPWWLRLLSRDKTKEIRISQPHNVDGLLRFITEGPAMTGLVTLTISSGGRPLFVAAMTKCPAIDTFILLRPRWGKEEIVHVGKQLQERGALSGVTRIAGPVELVLALLQTSLLKSIKITTQMTEEDSLQLVREIRDHRPEIVRLKLDIDRVRSRFIPEVLALPSLEWLEVVTQSLDQPIVWCEYDSLNDEWDPLVSLRFPKNLEYLSISTWGARVEHHNLSPDRSLEGVDTHYPWLFQQLMSECPKLWKFEIVTSLGEVAWQKDDITASQGPDFASE</sequence>
<organism evidence="1 2">
    <name type="scientific">Meripilus lineatus</name>
    <dbReference type="NCBI Taxonomy" id="2056292"/>
    <lineage>
        <taxon>Eukaryota</taxon>
        <taxon>Fungi</taxon>
        <taxon>Dikarya</taxon>
        <taxon>Basidiomycota</taxon>
        <taxon>Agaricomycotina</taxon>
        <taxon>Agaricomycetes</taxon>
        <taxon>Polyporales</taxon>
        <taxon>Meripilaceae</taxon>
        <taxon>Meripilus</taxon>
    </lineage>
</organism>
<evidence type="ECO:0000313" key="2">
    <source>
        <dbReference type="Proteomes" id="UP001212997"/>
    </source>
</evidence>
<reference evidence="1" key="1">
    <citation type="submission" date="2022-07" db="EMBL/GenBank/DDBJ databases">
        <title>Genome Sequence of Physisporinus lineatus.</title>
        <authorList>
            <person name="Buettner E."/>
        </authorList>
    </citation>
    <scope>NUCLEOTIDE SEQUENCE</scope>
    <source>
        <strain evidence="1">VT162</strain>
    </source>
</reference>
<accession>A0AAD5V855</accession>
<gene>
    <name evidence="1" type="ORF">NLI96_g3855</name>
</gene>
<dbReference type="AlphaFoldDB" id="A0AAD5V855"/>
<dbReference type="InterPro" id="IPR032675">
    <property type="entry name" value="LRR_dom_sf"/>
</dbReference>
<comment type="caution">
    <text evidence="1">The sequence shown here is derived from an EMBL/GenBank/DDBJ whole genome shotgun (WGS) entry which is preliminary data.</text>
</comment>
<dbReference type="SUPFAM" id="SSF52047">
    <property type="entry name" value="RNI-like"/>
    <property type="match status" value="1"/>
</dbReference>
<dbReference type="Gene3D" id="3.80.10.10">
    <property type="entry name" value="Ribonuclease Inhibitor"/>
    <property type="match status" value="1"/>
</dbReference>
<evidence type="ECO:0000313" key="1">
    <source>
        <dbReference type="EMBL" id="KAJ3486983.1"/>
    </source>
</evidence>
<proteinExistence type="predicted"/>
<protein>
    <submittedName>
        <fullName evidence="1">Uncharacterized protein</fullName>
    </submittedName>
</protein>
<dbReference type="Proteomes" id="UP001212997">
    <property type="component" value="Unassembled WGS sequence"/>
</dbReference>
<name>A0AAD5V855_9APHY</name>